<accession>A0A175RTZ8</accession>
<keyword evidence="2" id="KW-1185">Reference proteome</keyword>
<proteinExistence type="predicted"/>
<name>A0A175RTZ8_9HYPH</name>
<dbReference type="Proteomes" id="UP000078529">
    <property type="component" value="Unassembled WGS sequence"/>
</dbReference>
<evidence type="ECO:0000313" key="1">
    <source>
        <dbReference type="EMBL" id="KTR06961.1"/>
    </source>
</evidence>
<comment type="caution">
    <text evidence="1">The sequence shown here is derived from an EMBL/GenBank/DDBJ whole genome shotgun (WGS) entry which is preliminary data.</text>
</comment>
<dbReference type="EMBL" id="LDQA01000014">
    <property type="protein sequence ID" value="KTR06961.1"/>
    <property type="molecule type" value="Genomic_DNA"/>
</dbReference>
<evidence type="ECO:0008006" key="3">
    <source>
        <dbReference type="Google" id="ProtNLM"/>
    </source>
</evidence>
<organism evidence="1 2">
    <name type="scientific">Aureimonas ureilytica</name>
    <dbReference type="NCBI Taxonomy" id="401562"/>
    <lineage>
        <taxon>Bacteria</taxon>
        <taxon>Pseudomonadati</taxon>
        <taxon>Pseudomonadota</taxon>
        <taxon>Alphaproteobacteria</taxon>
        <taxon>Hyphomicrobiales</taxon>
        <taxon>Aurantimonadaceae</taxon>
        <taxon>Aureimonas</taxon>
    </lineage>
</organism>
<dbReference type="Pfam" id="PF12096">
    <property type="entry name" value="DUF3572"/>
    <property type="match status" value="1"/>
</dbReference>
<reference evidence="1 2" key="1">
    <citation type="journal article" date="2016" name="Front. Microbiol.">
        <title>Genomic Resource of Rice Seed Associated Bacteria.</title>
        <authorList>
            <person name="Midha S."/>
            <person name="Bansal K."/>
            <person name="Sharma S."/>
            <person name="Kumar N."/>
            <person name="Patil P.P."/>
            <person name="Chaudhry V."/>
            <person name="Patil P.B."/>
        </authorList>
    </citation>
    <scope>NUCLEOTIDE SEQUENCE [LARGE SCALE GENOMIC DNA]</scope>
    <source>
        <strain evidence="1 2">NS365</strain>
    </source>
</reference>
<gene>
    <name evidence="1" type="ORF">NS365_05630</name>
</gene>
<sequence>MRDRKTRSGKDAETIGIEALSFLASDQDLMQRFLDVTGIEADEVRTLVSHQSFFVGVLDFISAHEPTLMTFCGFAALQPDEVSNARRKLDAGW</sequence>
<dbReference type="PATRIC" id="fig|401562.4.peg.758"/>
<protein>
    <recommendedName>
        <fullName evidence="3">DUF3572 domain-containing protein</fullName>
    </recommendedName>
</protein>
<dbReference type="InterPro" id="IPR021955">
    <property type="entry name" value="DUF3572"/>
</dbReference>
<evidence type="ECO:0000313" key="2">
    <source>
        <dbReference type="Proteomes" id="UP000078529"/>
    </source>
</evidence>
<dbReference type="AlphaFoldDB" id="A0A175RTZ8"/>